<feature type="domain" description="MIT" evidence="5">
    <location>
        <begin position="51"/>
        <end position="129"/>
    </location>
</feature>
<feature type="region of interest" description="Disordered" evidence="4">
    <location>
        <begin position="142"/>
        <end position="174"/>
    </location>
</feature>
<dbReference type="STRING" id="50429.A0A2B4SDC5"/>
<keyword evidence="1" id="KW-0645">Protease</keyword>
<evidence type="ECO:0000313" key="6">
    <source>
        <dbReference type="EMBL" id="PFX26435.1"/>
    </source>
</evidence>
<dbReference type="AlphaFoldDB" id="A0A2B4SDC5"/>
<dbReference type="PANTHER" id="PTHR46143:SF1">
    <property type="entry name" value="CALPAIN-7"/>
    <property type="match status" value="1"/>
</dbReference>
<evidence type="ECO:0000256" key="1">
    <source>
        <dbReference type="ARBA" id="ARBA00022670"/>
    </source>
</evidence>
<dbReference type="EMBL" id="LSMT01000126">
    <property type="protein sequence ID" value="PFX26435.1"/>
    <property type="molecule type" value="Genomic_DNA"/>
</dbReference>
<dbReference type="SUPFAM" id="SSF116846">
    <property type="entry name" value="MIT domain"/>
    <property type="match status" value="2"/>
</dbReference>
<dbReference type="InterPro" id="IPR051297">
    <property type="entry name" value="PalB/RIM13"/>
</dbReference>
<evidence type="ECO:0000256" key="3">
    <source>
        <dbReference type="ARBA" id="ARBA00022807"/>
    </source>
</evidence>
<proteinExistence type="predicted"/>
<evidence type="ECO:0000313" key="7">
    <source>
        <dbReference type="Proteomes" id="UP000225706"/>
    </source>
</evidence>
<dbReference type="InterPro" id="IPR036181">
    <property type="entry name" value="MIT_dom_sf"/>
</dbReference>
<feature type="compositionally biased region" description="Basic and acidic residues" evidence="4">
    <location>
        <begin position="159"/>
        <end position="174"/>
    </location>
</feature>
<name>A0A2B4SDC5_STYPI</name>
<organism evidence="6 7">
    <name type="scientific">Stylophora pistillata</name>
    <name type="common">Smooth cauliflower coral</name>
    <dbReference type="NCBI Taxonomy" id="50429"/>
    <lineage>
        <taxon>Eukaryota</taxon>
        <taxon>Metazoa</taxon>
        <taxon>Cnidaria</taxon>
        <taxon>Anthozoa</taxon>
        <taxon>Hexacorallia</taxon>
        <taxon>Scleractinia</taxon>
        <taxon>Astrocoeniina</taxon>
        <taxon>Pocilloporidae</taxon>
        <taxon>Stylophora</taxon>
    </lineage>
</organism>
<feature type="compositionally biased region" description="Polar residues" evidence="4">
    <location>
        <begin position="146"/>
        <end position="156"/>
    </location>
</feature>
<evidence type="ECO:0000256" key="2">
    <source>
        <dbReference type="ARBA" id="ARBA00022801"/>
    </source>
</evidence>
<evidence type="ECO:0000259" key="5">
    <source>
        <dbReference type="SMART" id="SM00745"/>
    </source>
</evidence>
<dbReference type="SMART" id="SM00745">
    <property type="entry name" value="MIT"/>
    <property type="match status" value="1"/>
</dbReference>
<dbReference type="OrthoDB" id="167576at2759"/>
<dbReference type="Gene3D" id="1.20.58.80">
    <property type="entry name" value="Phosphotransferase system, lactose/cellobiose-type IIA subunit"/>
    <property type="match status" value="1"/>
</dbReference>
<dbReference type="Proteomes" id="UP000225706">
    <property type="component" value="Unassembled WGS sequence"/>
</dbReference>
<sequence>MVDTQELCEDGYRLAIQAVDLDKMGSGSAAAFFYIEAAEALIKALSYDPSLENGVERAEFLLKQALYEDERDRPSDALPFYTDAAELCIKTSGSLSDGDNLKKKLHGLAKQAIERAEAIKAILRTKPGSAVSDSTSISRGVKDLSLMSSGESTPGASTGEKRPHLTAKELEVLK</sequence>
<gene>
    <name evidence="6" type="primary">CAPN7</name>
    <name evidence="6" type="ORF">AWC38_SpisGene8912</name>
</gene>
<comment type="caution">
    <text evidence="6">The sequence shown here is derived from an EMBL/GenBank/DDBJ whole genome shotgun (WGS) entry which is preliminary data.</text>
</comment>
<keyword evidence="3" id="KW-0788">Thiol protease</keyword>
<dbReference type="PANTHER" id="PTHR46143">
    <property type="entry name" value="CALPAIN-7"/>
    <property type="match status" value="1"/>
</dbReference>
<dbReference type="GO" id="GO:0006508">
    <property type="term" value="P:proteolysis"/>
    <property type="evidence" value="ECO:0007669"/>
    <property type="project" value="UniProtKB-KW"/>
</dbReference>
<keyword evidence="7" id="KW-1185">Reference proteome</keyword>
<keyword evidence="2" id="KW-0378">Hydrolase</keyword>
<dbReference type="GO" id="GO:0004197">
    <property type="term" value="F:cysteine-type endopeptidase activity"/>
    <property type="evidence" value="ECO:0007669"/>
    <property type="project" value="TreeGrafter"/>
</dbReference>
<accession>A0A2B4SDC5</accession>
<evidence type="ECO:0000256" key="4">
    <source>
        <dbReference type="SAM" id="MobiDB-lite"/>
    </source>
</evidence>
<reference evidence="7" key="1">
    <citation type="journal article" date="2017" name="bioRxiv">
        <title>Comparative analysis of the genomes of Stylophora pistillata and Acropora digitifera provides evidence for extensive differences between species of corals.</title>
        <authorList>
            <person name="Voolstra C.R."/>
            <person name="Li Y."/>
            <person name="Liew Y.J."/>
            <person name="Baumgarten S."/>
            <person name="Zoccola D."/>
            <person name="Flot J.-F."/>
            <person name="Tambutte S."/>
            <person name="Allemand D."/>
            <person name="Aranda M."/>
        </authorList>
    </citation>
    <scope>NUCLEOTIDE SEQUENCE [LARGE SCALE GENOMIC DNA]</scope>
</reference>
<protein>
    <submittedName>
        <fullName evidence="6">Calpain-7</fullName>
    </submittedName>
</protein>
<dbReference type="InterPro" id="IPR007330">
    <property type="entry name" value="MIT_dom"/>
</dbReference>
<dbReference type="Pfam" id="PF04212">
    <property type="entry name" value="MIT"/>
    <property type="match status" value="1"/>
</dbReference>